<proteinExistence type="predicted"/>
<organism evidence="2 3">
    <name type="scientific">Candidatus Electrothrix aarhusensis</name>
    <dbReference type="NCBI Taxonomy" id="1859131"/>
    <lineage>
        <taxon>Bacteria</taxon>
        <taxon>Pseudomonadati</taxon>
        <taxon>Thermodesulfobacteriota</taxon>
        <taxon>Desulfobulbia</taxon>
        <taxon>Desulfobulbales</taxon>
        <taxon>Desulfobulbaceae</taxon>
        <taxon>Candidatus Electrothrix</taxon>
    </lineage>
</organism>
<name>A0A444J0M3_9BACT</name>
<dbReference type="InterPro" id="IPR018683">
    <property type="entry name" value="DUF2169"/>
</dbReference>
<keyword evidence="3" id="KW-1185">Reference proteome</keyword>
<evidence type="ECO:0000313" key="2">
    <source>
        <dbReference type="EMBL" id="RWX46510.1"/>
    </source>
</evidence>
<accession>A0A444J0M3</accession>
<dbReference type="EMBL" id="MTKO01000061">
    <property type="protein sequence ID" value="RWX46510.1"/>
    <property type="molecule type" value="Genomic_DNA"/>
</dbReference>
<dbReference type="AlphaFoldDB" id="A0A444J0M3"/>
<dbReference type="Pfam" id="PF09937">
    <property type="entry name" value="DUF2169"/>
    <property type="match status" value="1"/>
</dbReference>
<protein>
    <recommendedName>
        <fullName evidence="1">DUF2169 domain-containing protein</fullName>
    </recommendedName>
</protein>
<gene>
    <name evidence="2" type="ORF">H206_03833</name>
</gene>
<sequence length="113" mass="12799">MRLKQPTFFLRKPDTLSLLYRLDEKNKEKDKQQMTVTMLAGFRLDPQPVLLEEGDFWQPVKELDGVPFDLGLPKPTGEFLMAGDCHAPGGQSTLACPVRTKVGSIKKKSCRHR</sequence>
<evidence type="ECO:0000259" key="1">
    <source>
        <dbReference type="Pfam" id="PF09937"/>
    </source>
</evidence>
<evidence type="ECO:0000313" key="3">
    <source>
        <dbReference type="Proteomes" id="UP000287853"/>
    </source>
</evidence>
<feature type="domain" description="DUF2169" evidence="1">
    <location>
        <begin position="31"/>
        <end position="108"/>
    </location>
</feature>
<comment type="caution">
    <text evidence="2">The sequence shown here is derived from an EMBL/GenBank/DDBJ whole genome shotgun (WGS) entry which is preliminary data.</text>
</comment>
<reference evidence="2 3" key="1">
    <citation type="submission" date="2017-01" db="EMBL/GenBank/DDBJ databases">
        <title>The cable genome- insights into the physiology and evolution of filamentous bacteria capable of sulfide oxidation via long distance electron transfer.</title>
        <authorList>
            <person name="Schreiber L."/>
            <person name="Bjerg J.T."/>
            <person name="Boggild A."/>
            <person name="Van De Vossenberg J."/>
            <person name="Meysman F."/>
            <person name="Nielsen L.P."/>
            <person name="Schramm A."/>
            <person name="Kjeldsen K.U."/>
        </authorList>
    </citation>
    <scope>NUCLEOTIDE SEQUENCE [LARGE SCALE GENOMIC DNA]</scope>
    <source>
        <strain evidence="2">MCF</strain>
    </source>
</reference>
<dbReference type="Proteomes" id="UP000287853">
    <property type="component" value="Unassembled WGS sequence"/>
</dbReference>